<protein>
    <submittedName>
        <fullName evidence="2">Uncharacterized protein</fullName>
    </submittedName>
</protein>
<evidence type="ECO:0000313" key="3">
    <source>
        <dbReference type="Proteomes" id="UP000191672"/>
    </source>
</evidence>
<dbReference type="EMBL" id="MDYN01000193">
    <property type="protein sequence ID" value="OQD73991.1"/>
    <property type="molecule type" value="Genomic_DNA"/>
</dbReference>
<comment type="caution">
    <text evidence="2">The sequence shown here is derived from an EMBL/GenBank/DDBJ whole genome shotgun (WGS) entry which is preliminary data.</text>
</comment>
<gene>
    <name evidence="2" type="ORF">PENANT_c193G03818</name>
</gene>
<keyword evidence="1" id="KW-0406">Ion transport</keyword>
<proteinExistence type="predicted"/>
<dbReference type="GO" id="GO:0015369">
    <property type="term" value="F:calcium:proton antiporter activity"/>
    <property type="evidence" value="ECO:0007669"/>
    <property type="project" value="TreeGrafter"/>
</dbReference>
<reference evidence="3" key="1">
    <citation type="journal article" date="2017" name="Nat. Microbiol.">
        <title>Global analysis of biosynthetic gene clusters reveals vast potential of secondary metabolite production in Penicillium species.</title>
        <authorList>
            <person name="Nielsen J.C."/>
            <person name="Grijseels S."/>
            <person name="Prigent S."/>
            <person name="Ji B."/>
            <person name="Dainat J."/>
            <person name="Nielsen K.F."/>
            <person name="Frisvad J.C."/>
            <person name="Workman M."/>
            <person name="Nielsen J."/>
        </authorList>
    </citation>
    <scope>NUCLEOTIDE SEQUENCE [LARGE SCALE GENOMIC DNA]</scope>
    <source>
        <strain evidence="3">IBT 31811</strain>
    </source>
</reference>
<dbReference type="InterPro" id="IPR004713">
    <property type="entry name" value="CaH_exchang"/>
</dbReference>
<keyword evidence="1" id="KW-0813">Transport</keyword>
<dbReference type="GO" id="GO:0000329">
    <property type="term" value="C:fungal-type vacuole membrane"/>
    <property type="evidence" value="ECO:0007669"/>
    <property type="project" value="TreeGrafter"/>
</dbReference>
<dbReference type="Proteomes" id="UP000191672">
    <property type="component" value="Unassembled WGS sequence"/>
</dbReference>
<accession>A0A1V6PAH2</accession>
<sequence>MCCFFGGIGRVEQHFNVTAAQTTASLPAPAGGSLIIPMAFYQLTPTTDGGKASSLSRGTSVFLLITYGCYLLFQLKARVEIYNRPSPKTGKRCQRIAKGDSKCRNDQIAKMAAASMEVNAQQAQMQDRDDEPEQLQLTILVALITRDVLPAIVAVYAEFMVSSIDALPATGDIGRTFVGPVLLHEMDIAIGIAVGSDIQIALEVLPWIVVPGWAMGRGPDFTVIVGVKFNDFLASVRNFLFCNNSILTTNTSAVPSFDLPEPPSLHLPASRITMASTRRSGLVSNINCAPDFITTIENSASKLAGCYGFPTTTSQHKTYSLDPNFKHSRDIIDQFAADRANSFDNPNLSAGQKQIRFSIFKHAFDNALKWS</sequence>
<dbReference type="AlphaFoldDB" id="A0A1V6PAH2"/>
<dbReference type="STRING" id="416450.A0A1V6PAH2"/>
<dbReference type="GO" id="GO:0006874">
    <property type="term" value="P:intracellular calcium ion homeostasis"/>
    <property type="evidence" value="ECO:0007669"/>
    <property type="project" value="TreeGrafter"/>
</dbReference>
<evidence type="ECO:0000256" key="1">
    <source>
        <dbReference type="ARBA" id="ARBA00023065"/>
    </source>
</evidence>
<dbReference type="PANTHER" id="PTHR31503">
    <property type="entry name" value="VACUOLAR CALCIUM ION TRANSPORTER"/>
    <property type="match status" value="1"/>
</dbReference>
<dbReference type="PANTHER" id="PTHR31503:SF20">
    <property type="entry name" value="CA(2+)_H(+) EXCHANGER, PUTATIVE (EUROFUNG)-RELATED"/>
    <property type="match status" value="1"/>
</dbReference>
<keyword evidence="3" id="KW-1185">Reference proteome</keyword>
<evidence type="ECO:0000313" key="2">
    <source>
        <dbReference type="EMBL" id="OQD73991.1"/>
    </source>
</evidence>
<name>A0A1V6PAH2_9EURO</name>
<organism evidence="2 3">
    <name type="scientific">Penicillium antarcticum</name>
    <dbReference type="NCBI Taxonomy" id="416450"/>
    <lineage>
        <taxon>Eukaryota</taxon>
        <taxon>Fungi</taxon>
        <taxon>Dikarya</taxon>
        <taxon>Ascomycota</taxon>
        <taxon>Pezizomycotina</taxon>
        <taxon>Eurotiomycetes</taxon>
        <taxon>Eurotiomycetidae</taxon>
        <taxon>Eurotiales</taxon>
        <taxon>Aspergillaceae</taxon>
        <taxon>Penicillium</taxon>
    </lineage>
</organism>